<evidence type="ECO:0000313" key="3">
    <source>
        <dbReference type="Proteomes" id="UP000617979"/>
    </source>
</evidence>
<dbReference type="Proteomes" id="UP000617979">
    <property type="component" value="Unassembled WGS sequence"/>
</dbReference>
<organism evidence="2 3">
    <name type="scientific">Kroppenstedtia guangzhouensis</name>
    <dbReference type="NCBI Taxonomy" id="1274356"/>
    <lineage>
        <taxon>Bacteria</taxon>
        <taxon>Bacillati</taxon>
        <taxon>Bacillota</taxon>
        <taxon>Bacilli</taxon>
        <taxon>Bacillales</taxon>
        <taxon>Thermoactinomycetaceae</taxon>
        <taxon>Kroppenstedtia</taxon>
    </lineage>
</organism>
<evidence type="ECO:0000256" key="1">
    <source>
        <dbReference type="SAM" id="MobiDB-lite"/>
    </source>
</evidence>
<proteinExistence type="predicted"/>
<evidence type="ECO:0000313" key="2">
    <source>
        <dbReference type="EMBL" id="GGA43287.1"/>
    </source>
</evidence>
<dbReference type="EMBL" id="BMEX01000004">
    <property type="protein sequence ID" value="GGA43287.1"/>
    <property type="molecule type" value="Genomic_DNA"/>
</dbReference>
<keyword evidence="3" id="KW-1185">Reference proteome</keyword>
<protein>
    <recommendedName>
        <fullName evidence="4">PD-(D/E)XK nuclease superfamily protein</fullName>
    </recommendedName>
</protein>
<feature type="region of interest" description="Disordered" evidence="1">
    <location>
        <begin position="288"/>
        <end position="311"/>
    </location>
</feature>
<comment type="caution">
    <text evidence="2">The sequence shown here is derived from an EMBL/GenBank/DDBJ whole genome shotgun (WGS) entry which is preliminary data.</text>
</comment>
<sequence length="865" mass="101141">MLYVETYPDPNRFFEELTFDEESLHVTGIQSLQVVLQKQAGPYRDRIMHLDELMKFLYPYWYGIVTDYVLASKMRRFLEEEGLEEQWKRRIHRSLPVWVKAFRFAAALRLDRLTWEGGMEERCFARLYERMMTEDTGVRKLVEGRRVLAGNMLRKKRGEVKTLYVYHLQQLDAERMLFFRECERSGVRVVFRFPYHAGYESFFRGWKDLYEQVAGTVDPTLWSTGEELRRGGDWIRHRMGESGGGEEDPISVQVLRFPSPARFREYAKMEAEKKSGVRVVAPSYDELNQSLRDLPPTDPPSAGDNTPRKLDLPHHPAVRFLHHLYEARKVEGEIQLSYETLVECITSGWVQAKGVSGTKALPLLLELEPYLKTPSLRFSIGEIKERLQTLEVLQAAGREFDQLGKDQSGRNRIKRYLSNPLRAFSFVHEGRSGVTVRQLSDLVGDLEDKLKRLLPEEGKGMLTWDHFGALRQIWRGVKGRLDADGEVVRELEEVLRHPVTLNWRAEREELHGLVSLFLRREGEEEHRFHCRGLEQLDGLALSEKPLHLADLSIRSLVRFHRGYRSLPAPLTLSWLKSSIRQERERGSLTEAGASWLLHALLVHHYSDQAWQRFVPFQLFYTLAYGRGELTVSWTEGWNEHDGPSSDWELFALLYGKDGKGSDWAEETEEVDHLWGDPVTTREETEIPSPDTFREQIPGVYWTDLDLCPRKFFLTGFLEHFPVYTQDFHHRLVFAQLGSLFAQQAEGEEGVQQHFSPLFPQWTATLKQNLIRTNRAADLRDYRSFQNLVYPLAMERLQRLRTSSRRRKYRDAHRKGRIQEKEWLKEWIPRLAEGAEIRPGSHCRMCPYLMQCTEGEFPIDDHSRFV</sequence>
<dbReference type="RefSeq" id="WP_188431555.1">
    <property type="nucleotide sequence ID" value="NZ_BMEX01000004.1"/>
</dbReference>
<evidence type="ECO:0008006" key="4">
    <source>
        <dbReference type="Google" id="ProtNLM"/>
    </source>
</evidence>
<accession>A0ABQ1GGM9</accession>
<reference evidence="3" key="1">
    <citation type="journal article" date="2019" name="Int. J. Syst. Evol. Microbiol.">
        <title>The Global Catalogue of Microorganisms (GCM) 10K type strain sequencing project: providing services to taxonomists for standard genome sequencing and annotation.</title>
        <authorList>
            <consortium name="The Broad Institute Genomics Platform"/>
            <consortium name="The Broad Institute Genome Sequencing Center for Infectious Disease"/>
            <person name="Wu L."/>
            <person name="Ma J."/>
        </authorList>
    </citation>
    <scope>NUCLEOTIDE SEQUENCE [LARGE SCALE GENOMIC DNA]</scope>
    <source>
        <strain evidence="3">CGMCC 1.12404</strain>
    </source>
</reference>
<name>A0ABQ1GGM9_9BACL</name>
<gene>
    <name evidence="2" type="ORF">GCM10007416_15430</name>
</gene>